<dbReference type="InterPro" id="IPR036237">
    <property type="entry name" value="Xyl_isomerase-like_sf"/>
</dbReference>
<dbReference type="HOGENOM" id="CLU_1011373_0_0_9"/>
<dbReference type="Gene3D" id="3.20.20.150">
    <property type="entry name" value="Divalent-metal-dependent TIM barrel enzymes"/>
    <property type="match status" value="1"/>
</dbReference>
<reference evidence="2 3" key="1">
    <citation type="submission" date="2014-08" db="EMBL/GenBank/DDBJ databases">
        <title>Comparative genomics of the Paenibacillus odorifer group.</title>
        <authorList>
            <person name="den Bakker H.C."/>
            <person name="Tsai Y.-C."/>
            <person name="Martin N."/>
            <person name="Korlach J."/>
            <person name="Wiedmann M."/>
        </authorList>
    </citation>
    <scope>NUCLEOTIDE SEQUENCE [LARGE SCALE GENOMIC DNA]</scope>
    <source>
        <strain evidence="2 3">DSM 14472</strain>
    </source>
</reference>
<proteinExistence type="predicted"/>
<evidence type="ECO:0000259" key="1">
    <source>
        <dbReference type="Pfam" id="PF01261"/>
    </source>
</evidence>
<dbReference type="SUPFAM" id="SSF51658">
    <property type="entry name" value="Xylose isomerase-like"/>
    <property type="match status" value="1"/>
</dbReference>
<protein>
    <submittedName>
        <fullName evidence="2">Xylose isomerase</fullName>
    </submittedName>
</protein>
<dbReference type="InterPro" id="IPR013022">
    <property type="entry name" value="Xyl_isomerase-like_TIM-brl"/>
</dbReference>
<dbReference type="Pfam" id="PF01261">
    <property type="entry name" value="AP_endonuc_2"/>
    <property type="match status" value="1"/>
</dbReference>
<evidence type="ECO:0000313" key="3">
    <source>
        <dbReference type="Proteomes" id="UP000029507"/>
    </source>
</evidence>
<sequence length="275" mass="30229">MKISVFYDHALTASGQTGLSIQEVLKQVKAYGIEGVELDFDQASADPEAIRSTLQEAGLTAACVYGFFDFGEQPQTERAHRFIETAAFLGADKVLAIPGFIEESAGAEERSQALQRMSEGLRDMCRYASDRGITVTMEDFDDSRAPFSTSAELLWFLEQVPELGCTFDTGNFKYRGEDELSAYEQLKNRIVHVHCKDRSLDNPEAGAPKIAADGTPLYPSPMGSGCIPIAEIVGKLVKSGYDGVYAIEHFDASNQLLFMKRSADWLRSVLETPNA</sequence>
<dbReference type="InterPro" id="IPR050312">
    <property type="entry name" value="IolE/XylAMocC-like"/>
</dbReference>
<dbReference type="AlphaFoldDB" id="A0A089LXQ3"/>
<dbReference type="RefSeq" id="WP_038697491.1">
    <property type="nucleotide sequence ID" value="NZ_CP009286.1"/>
</dbReference>
<keyword evidence="2" id="KW-0413">Isomerase</keyword>
<gene>
    <name evidence="2" type="ORF">PSTEL_18920</name>
</gene>
<feature type="domain" description="Xylose isomerase-like TIM barrel" evidence="1">
    <location>
        <begin position="26"/>
        <end position="268"/>
    </location>
</feature>
<keyword evidence="3" id="KW-1185">Reference proteome</keyword>
<dbReference type="GO" id="GO:0016853">
    <property type="term" value="F:isomerase activity"/>
    <property type="evidence" value="ECO:0007669"/>
    <property type="project" value="UniProtKB-KW"/>
</dbReference>
<dbReference type="KEGG" id="pste:PSTEL_18920"/>
<evidence type="ECO:0000313" key="2">
    <source>
        <dbReference type="EMBL" id="AIQ64880.1"/>
    </source>
</evidence>
<dbReference type="PANTHER" id="PTHR12110">
    <property type="entry name" value="HYDROXYPYRUVATE ISOMERASE"/>
    <property type="match status" value="1"/>
</dbReference>
<dbReference type="Proteomes" id="UP000029507">
    <property type="component" value="Chromosome"/>
</dbReference>
<dbReference type="STRING" id="169760.PSTEL_18920"/>
<dbReference type="OrthoDB" id="256906at2"/>
<dbReference type="PANTHER" id="PTHR12110:SF21">
    <property type="entry name" value="XYLOSE ISOMERASE-LIKE TIM BARREL DOMAIN-CONTAINING PROTEIN"/>
    <property type="match status" value="1"/>
</dbReference>
<organism evidence="2 3">
    <name type="scientific">Paenibacillus stellifer</name>
    <dbReference type="NCBI Taxonomy" id="169760"/>
    <lineage>
        <taxon>Bacteria</taxon>
        <taxon>Bacillati</taxon>
        <taxon>Bacillota</taxon>
        <taxon>Bacilli</taxon>
        <taxon>Bacillales</taxon>
        <taxon>Paenibacillaceae</taxon>
        <taxon>Paenibacillus</taxon>
    </lineage>
</organism>
<accession>A0A089LXQ3</accession>
<dbReference type="EMBL" id="CP009286">
    <property type="protein sequence ID" value="AIQ64880.1"/>
    <property type="molecule type" value="Genomic_DNA"/>
</dbReference>
<name>A0A089LXQ3_9BACL</name>